<feature type="region of interest" description="Disordered" evidence="1">
    <location>
        <begin position="19"/>
        <end position="44"/>
    </location>
</feature>
<protein>
    <submittedName>
        <fullName evidence="2">Uncharacterized protein</fullName>
    </submittedName>
</protein>
<organism evidence="2 3">
    <name type="scientific">Sphingobium herbicidovorans (strain ATCC 700291 / DSM 11019 / CCUG 56400 / KCTC 2939 / LMG 18315 / NBRC 16415 / MH)</name>
    <name type="common">Sphingomonas herbicidovorans</name>
    <dbReference type="NCBI Taxonomy" id="1219045"/>
    <lineage>
        <taxon>Bacteria</taxon>
        <taxon>Pseudomonadati</taxon>
        <taxon>Pseudomonadota</taxon>
        <taxon>Alphaproteobacteria</taxon>
        <taxon>Sphingomonadales</taxon>
        <taxon>Sphingomonadaceae</taxon>
        <taxon>Sphingobium</taxon>
    </lineage>
</organism>
<name>A0A086PA10_SPHHM</name>
<evidence type="ECO:0000256" key="1">
    <source>
        <dbReference type="SAM" id="MobiDB-lite"/>
    </source>
</evidence>
<evidence type="ECO:0000313" key="3">
    <source>
        <dbReference type="Proteomes" id="UP000024284"/>
    </source>
</evidence>
<dbReference type="Proteomes" id="UP000024284">
    <property type="component" value="Unassembled WGS sequence"/>
</dbReference>
<reference evidence="2" key="1">
    <citation type="submission" date="2014-08" db="EMBL/GenBank/DDBJ databases">
        <title>Draft genome sequences of Sphingobium herbicidovorans.</title>
        <authorList>
            <person name="Gan H.M."/>
            <person name="Gan H.Y."/>
            <person name="Savka M.A."/>
        </authorList>
    </citation>
    <scope>NUCLEOTIDE SEQUENCE [LARGE SCALE GENOMIC DNA]</scope>
    <source>
        <strain evidence="2">NBRC 16415</strain>
    </source>
</reference>
<sequence>MPDEKPVSLKPLGLAQALGGLLKVKPPEKSGKPKRKKAPSPEKE</sequence>
<keyword evidence="3" id="KW-1185">Reference proteome</keyword>
<dbReference type="STRING" id="76947.GCA_002080435_02029"/>
<proteinExistence type="predicted"/>
<comment type="caution">
    <text evidence="2">The sequence shown here is derived from an EMBL/GenBank/DDBJ whole genome shotgun (WGS) entry which is preliminary data.</text>
</comment>
<accession>A0A086PA10</accession>
<evidence type="ECO:0000313" key="2">
    <source>
        <dbReference type="EMBL" id="KFG90228.1"/>
    </source>
</evidence>
<dbReference type="AlphaFoldDB" id="A0A086PA10"/>
<dbReference type="EMBL" id="JFZA02000014">
    <property type="protein sequence ID" value="KFG90228.1"/>
    <property type="molecule type" value="Genomic_DNA"/>
</dbReference>
<gene>
    <name evidence="2" type="ORF">BV98_002033</name>
</gene>